<protein>
    <submittedName>
        <fullName evidence="1">Uncharacterized protein</fullName>
    </submittedName>
</protein>
<gene>
    <name evidence="1" type="ORF">K435DRAFT_801569</name>
</gene>
<reference evidence="1 2" key="1">
    <citation type="journal article" date="2019" name="Nat. Ecol. Evol.">
        <title>Megaphylogeny resolves global patterns of mushroom evolution.</title>
        <authorList>
            <person name="Varga T."/>
            <person name="Krizsan K."/>
            <person name="Foldi C."/>
            <person name="Dima B."/>
            <person name="Sanchez-Garcia M."/>
            <person name="Sanchez-Ramirez S."/>
            <person name="Szollosi G.J."/>
            <person name="Szarkandi J.G."/>
            <person name="Papp V."/>
            <person name="Albert L."/>
            <person name="Andreopoulos W."/>
            <person name="Angelini C."/>
            <person name="Antonin V."/>
            <person name="Barry K.W."/>
            <person name="Bougher N.L."/>
            <person name="Buchanan P."/>
            <person name="Buyck B."/>
            <person name="Bense V."/>
            <person name="Catcheside P."/>
            <person name="Chovatia M."/>
            <person name="Cooper J."/>
            <person name="Damon W."/>
            <person name="Desjardin D."/>
            <person name="Finy P."/>
            <person name="Geml J."/>
            <person name="Haridas S."/>
            <person name="Hughes K."/>
            <person name="Justo A."/>
            <person name="Karasinski D."/>
            <person name="Kautmanova I."/>
            <person name="Kiss B."/>
            <person name="Kocsube S."/>
            <person name="Kotiranta H."/>
            <person name="LaButti K.M."/>
            <person name="Lechner B.E."/>
            <person name="Liimatainen K."/>
            <person name="Lipzen A."/>
            <person name="Lukacs Z."/>
            <person name="Mihaltcheva S."/>
            <person name="Morgado L.N."/>
            <person name="Niskanen T."/>
            <person name="Noordeloos M.E."/>
            <person name="Ohm R.A."/>
            <person name="Ortiz-Santana B."/>
            <person name="Ovrebo C."/>
            <person name="Racz N."/>
            <person name="Riley R."/>
            <person name="Savchenko A."/>
            <person name="Shiryaev A."/>
            <person name="Soop K."/>
            <person name="Spirin V."/>
            <person name="Szebenyi C."/>
            <person name="Tomsovsky M."/>
            <person name="Tulloss R.E."/>
            <person name="Uehling J."/>
            <person name="Grigoriev I.V."/>
            <person name="Vagvolgyi C."/>
            <person name="Papp T."/>
            <person name="Martin F.M."/>
            <person name="Miettinen O."/>
            <person name="Hibbett D.S."/>
            <person name="Nagy L.G."/>
        </authorList>
    </citation>
    <scope>NUCLEOTIDE SEQUENCE [LARGE SCALE GENOMIC DNA]</scope>
    <source>
        <strain evidence="1 2">CBS 962.96</strain>
    </source>
</reference>
<name>A0A4S8LNR3_DENBC</name>
<dbReference type="EMBL" id="ML179318">
    <property type="protein sequence ID" value="THU91006.1"/>
    <property type="molecule type" value="Genomic_DNA"/>
</dbReference>
<evidence type="ECO:0000313" key="1">
    <source>
        <dbReference type="EMBL" id="THU91006.1"/>
    </source>
</evidence>
<proteinExistence type="predicted"/>
<organism evidence="1 2">
    <name type="scientific">Dendrothele bispora (strain CBS 962.96)</name>
    <dbReference type="NCBI Taxonomy" id="1314807"/>
    <lineage>
        <taxon>Eukaryota</taxon>
        <taxon>Fungi</taxon>
        <taxon>Dikarya</taxon>
        <taxon>Basidiomycota</taxon>
        <taxon>Agaricomycotina</taxon>
        <taxon>Agaricomycetes</taxon>
        <taxon>Agaricomycetidae</taxon>
        <taxon>Agaricales</taxon>
        <taxon>Agaricales incertae sedis</taxon>
        <taxon>Dendrothele</taxon>
    </lineage>
</organism>
<accession>A0A4S8LNR3</accession>
<dbReference type="AlphaFoldDB" id="A0A4S8LNR3"/>
<evidence type="ECO:0000313" key="2">
    <source>
        <dbReference type="Proteomes" id="UP000297245"/>
    </source>
</evidence>
<keyword evidence="2" id="KW-1185">Reference proteome</keyword>
<dbReference type="OrthoDB" id="3066683at2759"/>
<sequence length="178" mass="20364">MWFILLFFMAGHSVMYPGTISLPCLHLERIPVSDWLKERLTMLTSLLAVLLPISKLGQVFLRYCQLEGLMEEAQNVNQSVAERFTHHVLAGNFKDDEVFLGIVEAMILAKDRELNGKSMANFKYTPPFDDFMHIVPPLEQTYQNAHGTINQDYNWDISLPLVLVVDDSKLYSTLAPLF</sequence>
<dbReference type="Proteomes" id="UP000297245">
    <property type="component" value="Unassembled WGS sequence"/>
</dbReference>